<dbReference type="PANTHER" id="PTHR46190">
    <property type="entry name" value="SI:CH211-201H21.5-RELATED"/>
    <property type="match status" value="1"/>
</dbReference>
<dbReference type="InterPro" id="IPR052775">
    <property type="entry name" value="IUN_hydrolase"/>
</dbReference>
<gene>
    <name evidence="4" type="ORF">SJAV_04580</name>
</gene>
<dbReference type="EMBL" id="AP031322">
    <property type="protein sequence ID" value="BFH72514.1"/>
    <property type="molecule type" value="Genomic_DNA"/>
</dbReference>
<evidence type="ECO:0000256" key="2">
    <source>
        <dbReference type="ARBA" id="ARBA00023295"/>
    </source>
</evidence>
<dbReference type="RefSeq" id="WP_369610731.1">
    <property type="nucleotide sequence ID" value="NZ_AP031322.1"/>
</dbReference>
<dbReference type="SUPFAM" id="SSF53590">
    <property type="entry name" value="Nucleoside hydrolase"/>
    <property type="match status" value="1"/>
</dbReference>
<dbReference type="CDD" id="cd02649">
    <property type="entry name" value="nuc_hydro_CeIAG"/>
    <property type="match status" value="1"/>
</dbReference>
<dbReference type="Gene3D" id="3.90.245.10">
    <property type="entry name" value="Ribonucleoside hydrolase-like"/>
    <property type="match status" value="1"/>
</dbReference>
<reference evidence="4" key="1">
    <citation type="submission" date="2024-03" db="EMBL/GenBank/DDBJ databases">
        <title>Complete genome sequence of Sulfurisphaera javensis strain KD-1.</title>
        <authorList>
            <person name="Sakai H."/>
            <person name="Nur N."/>
            <person name="Suwanto A."/>
            <person name="Kurosawa N."/>
        </authorList>
    </citation>
    <scope>NUCLEOTIDE SEQUENCE</scope>
    <source>
        <strain evidence="4">KD-1</strain>
    </source>
</reference>
<dbReference type="GO" id="GO:0016799">
    <property type="term" value="F:hydrolase activity, hydrolyzing N-glycosyl compounds"/>
    <property type="evidence" value="ECO:0007669"/>
    <property type="project" value="InterPro"/>
</dbReference>
<evidence type="ECO:0000256" key="1">
    <source>
        <dbReference type="ARBA" id="ARBA00022801"/>
    </source>
</evidence>
<sequence length="306" mass="34523">MRKVIFDTDTASDDAIALMLALDFFEVVGVTIVAGNVKYENEVNNALFTLEYLGKSDIPVFLGARRPILGQWRTVEEVHGKNGFGDWEYPKSSKKPESEFAVDAIIRLSKEYNGELEILAVSPLTNIALAYLKDSHIANRIKKIWVMGGAFSRGNTTELAEFNFWVDPEAVDIILNAGFNITIVPWEVAEETATITDEEWDKIEKIRSKRSEFFIRVNRTLREYSKSVGSKGSVHPDSLTVTIAYDNSLIAEKINKYVTVDLCSKSRGAMLIDWYNLKKSKPNAEIVTKVDSLKFKKYLFEALSKA</sequence>
<dbReference type="InterPro" id="IPR001910">
    <property type="entry name" value="Inosine/uridine_hydrolase_dom"/>
</dbReference>
<protein>
    <submittedName>
        <fullName evidence="4">Nucleoside hydrolase</fullName>
    </submittedName>
</protein>
<feature type="domain" description="Inosine/uridine-preferring nucleoside hydrolase" evidence="3">
    <location>
        <begin position="4"/>
        <end position="296"/>
    </location>
</feature>
<proteinExistence type="predicted"/>
<evidence type="ECO:0000259" key="3">
    <source>
        <dbReference type="Pfam" id="PF01156"/>
    </source>
</evidence>
<dbReference type="PANTHER" id="PTHR46190:SF1">
    <property type="entry name" value="SI:CH211-201H21.5"/>
    <property type="match status" value="1"/>
</dbReference>
<dbReference type="PROSITE" id="PS01247">
    <property type="entry name" value="IUNH"/>
    <property type="match status" value="1"/>
</dbReference>
<keyword evidence="2" id="KW-0326">Glycosidase</keyword>
<evidence type="ECO:0000313" key="4">
    <source>
        <dbReference type="EMBL" id="BFH72514.1"/>
    </source>
</evidence>
<dbReference type="KEGG" id="sjv:SJAV_04580"/>
<keyword evidence="1 4" id="KW-0378">Hydrolase</keyword>
<dbReference type="AlphaFoldDB" id="A0AAT9GNX5"/>
<organism evidence="4">
    <name type="scientific">Sulfurisphaera javensis</name>
    <dbReference type="NCBI Taxonomy" id="2049879"/>
    <lineage>
        <taxon>Archaea</taxon>
        <taxon>Thermoproteota</taxon>
        <taxon>Thermoprotei</taxon>
        <taxon>Sulfolobales</taxon>
        <taxon>Sulfolobaceae</taxon>
        <taxon>Sulfurisphaera</taxon>
    </lineage>
</organism>
<dbReference type="GeneID" id="92353390"/>
<dbReference type="Pfam" id="PF01156">
    <property type="entry name" value="IU_nuc_hydro"/>
    <property type="match status" value="1"/>
</dbReference>
<dbReference type="InterPro" id="IPR015910">
    <property type="entry name" value="I/U_nuclsd_hydro_CS"/>
</dbReference>
<name>A0AAT9GNX5_9CREN</name>
<accession>A0AAT9GNX5</accession>
<dbReference type="InterPro" id="IPR036452">
    <property type="entry name" value="Ribo_hydro-like"/>
</dbReference>